<dbReference type="OrthoDB" id="9793135at2"/>
<keyword evidence="1" id="KW-0732">Signal</keyword>
<dbReference type="InterPro" id="IPR043751">
    <property type="entry name" value="DUF5696"/>
</dbReference>
<dbReference type="Pfam" id="PF18952">
    <property type="entry name" value="DUF5696"/>
    <property type="match status" value="1"/>
</dbReference>
<dbReference type="RefSeq" id="WP_089830199.1">
    <property type="nucleotide sequence ID" value="NZ_BJWI01000004.1"/>
</dbReference>
<dbReference type="STRING" id="306540.SAMN05421839_10447"/>
<protein>
    <submittedName>
        <fullName evidence="3">Uncharacterized protein</fullName>
    </submittedName>
</protein>
<proteinExistence type="predicted"/>
<organism evidence="3 4">
    <name type="scientific">Halolactibacillus halophilus</name>
    <dbReference type="NCBI Taxonomy" id="306540"/>
    <lineage>
        <taxon>Bacteria</taxon>
        <taxon>Bacillati</taxon>
        <taxon>Bacillota</taxon>
        <taxon>Bacilli</taxon>
        <taxon>Bacillales</taxon>
        <taxon>Bacillaceae</taxon>
        <taxon>Halolactibacillus</taxon>
    </lineage>
</organism>
<accession>A0A1I5M7U2</accession>
<name>A0A1I5M7U2_9BACI</name>
<dbReference type="Proteomes" id="UP000321547">
    <property type="component" value="Unassembled WGS sequence"/>
</dbReference>
<evidence type="ECO:0000313" key="5">
    <source>
        <dbReference type="Proteomes" id="UP000321547"/>
    </source>
</evidence>
<evidence type="ECO:0000313" key="3">
    <source>
        <dbReference type="EMBL" id="SFP05006.1"/>
    </source>
</evidence>
<feature type="signal peptide" evidence="1">
    <location>
        <begin position="1"/>
        <end position="25"/>
    </location>
</feature>
<reference evidence="3 4" key="1">
    <citation type="submission" date="2016-10" db="EMBL/GenBank/DDBJ databases">
        <authorList>
            <person name="de Groot N.N."/>
        </authorList>
    </citation>
    <scope>NUCLEOTIDE SEQUENCE [LARGE SCALE GENOMIC DNA]</scope>
    <source>
        <strain evidence="3 4">DSM 17073</strain>
    </source>
</reference>
<gene>
    <name evidence="2" type="ORF">HHA03_05610</name>
    <name evidence="3" type="ORF">SAMN05421839_10447</name>
</gene>
<dbReference type="EMBL" id="BJWI01000004">
    <property type="protein sequence ID" value="GEM01029.1"/>
    <property type="molecule type" value="Genomic_DNA"/>
</dbReference>
<dbReference type="AlphaFoldDB" id="A0A1I5M7U2"/>
<evidence type="ECO:0000313" key="4">
    <source>
        <dbReference type="Proteomes" id="UP000242243"/>
    </source>
</evidence>
<dbReference type="Proteomes" id="UP000242243">
    <property type="component" value="Unassembled WGS sequence"/>
</dbReference>
<evidence type="ECO:0000256" key="1">
    <source>
        <dbReference type="SAM" id="SignalP"/>
    </source>
</evidence>
<reference evidence="2 5" key="2">
    <citation type="submission" date="2019-07" db="EMBL/GenBank/DDBJ databases">
        <title>Whole genome shotgun sequence of Halolactibacillus halophilus NBRC 100868.</title>
        <authorList>
            <person name="Hosoyama A."/>
            <person name="Uohara A."/>
            <person name="Ohji S."/>
            <person name="Ichikawa N."/>
        </authorList>
    </citation>
    <scope>NUCLEOTIDE SEQUENCE [LARGE SCALE GENOMIC DNA]</scope>
    <source>
        <strain evidence="2 5">NBRC 100868</strain>
    </source>
</reference>
<keyword evidence="5" id="KW-1185">Reference proteome</keyword>
<feature type="chain" id="PRO_5038390586" evidence="1">
    <location>
        <begin position="26"/>
        <end position="753"/>
    </location>
</feature>
<evidence type="ECO:0000313" key="2">
    <source>
        <dbReference type="EMBL" id="GEM01029.1"/>
    </source>
</evidence>
<dbReference type="EMBL" id="FOXC01000004">
    <property type="protein sequence ID" value="SFP05006.1"/>
    <property type="molecule type" value="Genomic_DNA"/>
</dbReference>
<sequence>MFKSNKVIISLVVIVLCALSLTLLANDEEKPIITDSSPIKSNQSLRYESIQYTSKEPEIDTIDQSISFVGYEKVAENNQLVLYVEKESLAIKVENKQSGYVFESGLSPDKEYNLNTTWTNQAQSALTIDYQAADGGNETESILSESSEVTLSVIDDGFEAVVHFSASDISLALEVTLENDDIIVHIPNEKISENENKLVTLMVYPFLGAVEKDAIPGYAVIPDGSGALMRFKEEYSGVSNHFSAAFYGEDLGFSRQLQKETDVINETNQLSLPLYGIVHGVSQNGFLNVIESGAPFAHLLVYPAGVSTDFNWITTRYNYRYSYFQPTNQNMEGYNTIQEDRNQFDITERISFVEGERASYTGLANIYQDKLIEQNIFEDKEDRFDVRLEFLGSEHKPGLLFDSVFEMTPISSIQTMVTQLENEGVTDIFAIYKGWFDGGLTSTLPEKFPVENKVATDDEIEETLAFLKDLDIPMYFHTDYLKAYQNAGGYSPRQDVARKINAETINGTDEDYNYVYLSPEKSKDMLDSDLLEYEANGIQHLAIDHASALYSDFNNDYITRPDHQEIWNDMLTSVEEQGIKTALYKPNDYLFKSTERYLDMSLYSSGYFFTTDTVPFLQTVLKGYIPYYAPFSNFNANGTDDLLRMIEYGAYPSYYLTAAPSNLLINSGSKDLYTSEFTDWKDEIVRSYHLIAEALVPVQGETIINRIVHETGLIEVAYSNGTAIIVNYNDSQMTVGNRTVAPKDFIVREGGEE</sequence>